<dbReference type="InterPro" id="IPR003439">
    <property type="entry name" value="ABC_transporter-like_ATP-bd"/>
</dbReference>
<dbReference type="AlphaFoldDB" id="A0A8J7MBB3"/>
<dbReference type="GO" id="GO:0098796">
    <property type="term" value="C:membrane protein complex"/>
    <property type="evidence" value="ECO:0007669"/>
    <property type="project" value="UniProtKB-ARBA"/>
</dbReference>
<feature type="region of interest" description="Disordered" evidence="6">
    <location>
        <begin position="222"/>
        <end position="249"/>
    </location>
</feature>
<proteinExistence type="inferred from homology"/>
<keyword evidence="3" id="KW-0547">Nucleotide-binding</keyword>
<dbReference type="Gene3D" id="3.40.50.300">
    <property type="entry name" value="P-loop containing nucleotide triphosphate hydrolases"/>
    <property type="match status" value="1"/>
</dbReference>
<dbReference type="FunFam" id="3.40.50.300:FF:000032">
    <property type="entry name" value="Export ABC transporter ATP-binding protein"/>
    <property type="match status" value="1"/>
</dbReference>
<comment type="caution">
    <text evidence="8">The sequence shown here is derived from an EMBL/GenBank/DDBJ whole genome shotgun (WGS) entry which is preliminary data.</text>
</comment>
<dbReference type="CDD" id="cd03255">
    <property type="entry name" value="ABC_MJ0796_LolCDE_FtsE"/>
    <property type="match status" value="1"/>
</dbReference>
<comment type="similarity">
    <text evidence="5">Belongs to the ABC transporter superfamily. Macrolide exporter (TC 3.A.1.122) family.</text>
</comment>
<name>A0A8J7MBB3_9RHOB</name>
<evidence type="ECO:0000259" key="7">
    <source>
        <dbReference type="PROSITE" id="PS50893"/>
    </source>
</evidence>
<evidence type="ECO:0000256" key="5">
    <source>
        <dbReference type="ARBA" id="ARBA00038388"/>
    </source>
</evidence>
<keyword evidence="4 8" id="KW-0067">ATP-binding</keyword>
<sequence>MSVPLVEARGVTRILPLTVPVRLVEDVDLAVGPGELVAITGPSGSGKSSLLYLLGILDAPTSGEILLNGEKTHAMTSDQRAALRLRGIGFVFQFHFLLPEFSVIDNVAIPMRRLGALSGREIEARSADILTRLGLADHMRKRPEQLSGGQRQRVAVARALANDPPLILADEPTGSLDSAASEQVFEILSDIAGQDGKSVIAVTHDTDMAERMDRRVHLIDGRIVSDERRRPERPTGRAPGPGAAGIPLE</sequence>
<dbReference type="InterPro" id="IPR003593">
    <property type="entry name" value="AAA+_ATPase"/>
</dbReference>
<keyword evidence="2" id="KW-1003">Cell membrane</keyword>
<dbReference type="PANTHER" id="PTHR24220:SF689">
    <property type="entry name" value="LIPOPROTEIN-RELEASING SYSTEM ATP-BINDING PROTEIN LOLD"/>
    <property type="match status" value="1"/>
</dbReference>
<dbReference type="RefSeq" id="WP_200612952.1">
    <property type="nucleotide sequence ID" value="NZ_JAEHHL010000012.1"/>
</dbReference>
<keyword evidence="2" id="KW-0472">Membrane</keyword>
<evidence type="ECO:0000313" key="9">
    <source>
        <dbReference type="Proteomes" id="UP000655420"/>
    </source>
</evidence>
<keyword evidence="2" id="KW-0997">Cell inner membrane</keyword>
<evidence type="ECO:0000313" key="8">
    <source>
        <dbReference type="EMBL" id="MBK0401004.1"/>
    </source>
</evidence>
<protein>
    <submittedName>
        <fullName evidence="8">ABC transporter ATP-binding protein</fullName>
    </submittedName>
</protein>
<accession>A0A8J7MBB3</accession>
<dbReference type="GO" id="GO:0022857">
    <property type="term" value="F:transmembrane transporter activity"/>
    <property type="evidence" value="ECO:0007669"/>
    <property type="project" value="TreeGrafter"/>
</dbReference>
<dbReference type="PROSITE" id="PS50893">
    <property type="entry name" value="ABC_TRANSPORTER_2"/>
    <property type="match status" value="1"/>
</dbReference>
<dbReference type="Proteomes" id="UP000655420">
    <property type="component" value="Unassembled WGS sequence"/>
</dbReference>
<keyword evidence="1" id="KW-0813">Transport</keyword>
<dbReference type="GO" id="GO:0005886">
    <property type="term" value="C:plasma membrane"/>
    <property type="evidence" value="ECO:0007669"/>
    <property type="project" value="TreeGrafter"/>
</dbReference>
<dbReference type="SMART" id="SM00382">
    <property type="entry name" value="AAA"/>
    <property type="match status" value="1"/>
</dbReference>
<feature type="compositionally biased region" description="Low complexity" evidence="6">
    <location>
        <begin position="236"/>
        <end position="249"/>
    </location>
</feature>
<evidence type="ECO:0000256" key="3">
    <source>
        <dbReference type="ARBA" id="ARBA00022741"/>
    </source>
</evidence>
<dbReference type="SUPFAM" id="SSF52540">
    <property type="entry name" value="P-loop containing nucleoside triphosphate hydrolases"/>
    <property type="match status" value="1"/>
</dbReference>
<dbReference type="GO" id="GO:0005524">
    <property type="term" value="F:ATP binding"/>
    <property type="evidence" value="ECO:0007669"/>
    <property type="project" value="UniProtKB-KW"/>
</dbReference>
<dbReference type="InterPro" id="IPR017911">
    <property type="entry name" value="MacB-like_ATP-bd"/>
</dbReference>
<feature type="compositionally biased region" description="Basic and acidic residues" evidence="6">
    <location>
        <begin position="222"/>
        <end position="235"/>
    </location>
</feature>
<gene>
    <name evidence="8" type="ORF">H0I76_17545</name>
</gene>
<dbReference type="InterPro" id="IPR027417">
    <property type="entry name" value="P-loop_NTPase"/>
</dbReference>
<dbReference type="Pfam" id="PF00005">
    <property type="entry name" value="ABC_tran"/>
    <property type="match status" value="1"/>
</dbReference>
<evidence type="ECO:0000256" key="2">
    <source>
        <dbReference type="ARBA" id="ARBA00022519"/>
    </source>
</evidence>
<dbReference type="InterPro" id="IPR015854">
    <property type="entry name" value="ABC_transpr_LolD-like"/>
</dbReference>
<organism evidence="8 9">
    <name type="scientific">Thermohalobaculum xanthum</name>
    <dbReference type="NCBI Taxonomy" id="2753746"/>
    <lineage>
        <taxon>Bacteria</taxon>
        <taxon>Pseudomonadati</taxon>
        <taxon>Pseudomonadota</taxon>
        <taxon>Alphaproteobacteria</taxon>
        <taxon>Rhodobacterales</taxon>
        <taxon>Paracoccaceae</taxon>
        <taxon>Thermohalobaculum</taxon>
    </lineage>
</organism>
<feature type="domain" description="ABC transporter" evidence="7">
    <location>
        <begin position="6"/>
        <end position="246"/>
    </location>
</feature>
<dbReference type="EMBL" id="JAEHHL010000012">
    <property type="protein sequence ID" value="MBK0401004.1"/>
    <property type="molecule type" value="Genomic_DNA"/>
</dbReference>
<evidence type="ECO:0000256" key="4">
    <source>
        <dbReference type="ARBA" id="ARBA00022840"/>
    </source>
</evidence>
<dbReference type="PANTHER" id="PTHR24220">
    <property type="entry name" value="IMPORT ATP-BINDING PROTEIN"/>
    <property type="match status" value="1"/>
</dbReference>
<dbReference type="InterPro" id="IPR017871">
    <property type="entry name" value="ABC_transporter-like_CS"/>
</dbReference>
<dbReference type="GO" id="GO:0016887">
    <property type="term" value="F:ATP hydrolysis activity"/>
    <property type="evidence" value="ECO:0007669"/>
    <property type="project" value="InterPro"/>
</dbReference>
<evidence type="ECO:0000256" key="6">
    <source>
        <dbReference type="SAM" id="MobiDB-lite"/>
    </source>
</evidence>
<evidence type="ECO:0000256" key="1">
    <source>
        <dbReference type="ARBA" id="ARBA00022448"/>
    </source>
</evidence>
<keyword evidence="9" id="KW-1185">Reference proteome</keyword>
<reference evidence="8" key="1">
    <citation type="submission" date="2020-12" db="EMBL/GenBank/DDBJ databases">
        <title>Bacterial taxonomy.</title>
        <authorList>
            <person name="Pan X."/>
        </authorList>
    </citation>
    <scope>NUCLEOTIDE SEQUENCE</scope>
    <source>
        <strain evidence="8">M0105</strain>
    </source>
</reference>
<dbReference type="PROSITE" id="PS00211">
    <property type="entry name" value="ABC_TRANSPORTER_1"/>
    <property type="match status" value="1"/>
</dbReference>